<reference evidence="16" key="1">
    <citation type="journal article" date="2014" name="Proc. Natl. Acad. Sci. U.S.A.">
        <title>Extensive sampling of basidiomycete genomes demonstrates inadequacy of the white-rot/brown-rot paradigm for wood decay fungi.</title>
        <authorList>
            <person name="Riley R."/>
            <person name="Salamov A.A."/>
            <person name="Brown D.W."/>
            <person name="Nagy L.G."/>
            <person name="Floudas D."/>
            <person name="Held B.W."/>
            <person name="Levasseur A."/>
            <person name="Lombard V."/>
            <person name="Morin E."/>
            <person name="Otillar R."/>
            <person name="Lindquist E.A."/>
            <person name="Sun H."/>
            <person name="LaButti K.M."/>
            <person name="Schmutz J."/>
            <person name="Jabbour D."/>
            <person name="Luo H."/>
            <person name="Baker S.E."/>
            <person name="Pisabarro A.G."/>
            <person name="Walton J.D."/>
            <person name="Blanchette R.A."/>
            <person name="Henrissat B."/>
            <person name="Martin F."/>
            <person name="Cullen D."/>
            <person name="Hibbett D.S."/>
            <person name="Grigoriev I.V."/>
        </authorList>
    </citation>
    <scope>NUCLEOTIDE SEQUENCE [LARGE SCALE GENOMIC DNA]</scope>
    <source>
        <strain evidence="16">FD-172 SS1</strain>
    </source>
</reference>
<dbReference type="FunCoup" id="A0A067LVC3">
    <property type="interactions" value="584"/>
</dbReference>
<dbReference type="InterPro" id="IPR029000">
    <property type="entry name" value="Cyclophilin-like_dom_sf"/>
</dbReference>
<feature type="region of interest" description="Disordered" evidence="12">
    <location>
        <begin position="168"/>
        <end position="197"/>
    </location>
</feature>
<dbReference type="OrthoDB" id="407558at2759"/>
<dbReference type="GO" id="GO:0006457">
    <property type="term" value="P:protein folding"/>
    <property type="evidence" value="ECO:0007669"/>
    <property type="project" value="InterPro"/>
</dbReference>
<dbReference type="InterPro" id="IPR044666">
    <property type="entry name" value="Cyclophilin_A-like"/>
</dbReference>
<evidence type="ECO:0000313" key="16">
    <source>
        <dbReference type="Proteomes" id="UP000027195"/>
    </source>
</evidence>
<feature type="domain" description="U-box" evidence="14">
    <location>
        <begin position="41"/>
        <end position="119"/>
    </location>
</feature>
<evidence type="ECO:0000256" key="4">
    <source>
        <dbReference type="ARBA" id="ARBA00004123"/>
    </source>
</evidence>
<accession>A0A067LVC3</accession>
<protein>
    <recommendedName>
        <fullName evidence="17">Peptidylprolyl isomerase</fullName>
    </recommendedName>
</protein>
<evidence type="ECO:0000256" key="1">
    <source>
        <dbReference type="ARBA" id="ARBA00000900"/>
    </source>
</evidence>
<evidence type="ECO:0000256" key="11">
    <source>
        <dbReference type="ARBA" id="ARBA00023242"/>
    </source>
</evidence>
<sequence length="554" mass="59448">MGHGNNDKMYLTHAEHSGALGQHTASSSGYRAKAEGPLPGALVPFDCCAISLQPFSHPVCARNEDGTGTVFDLLNIVPWLKKHKNTHPITTRPLEPSSLITLHYSRNANGDYHDPITFKTFSEHSHIVAIATTGNVFLADSVSKLAGGRDLLADVAFTKDDLITLQDPHNFGAPAPTPAATASTSKTATAAPTAAPSNAVAKAASTGKVASAVPARAKVTQPYNVSPYSTGTAGAAFTSTALDPQTQAEAALFDEEELMFEDISRERKDKDKSRWRAYVRVVTNMGGSLNLELFCEKAPKTCYNFLMLAKQGKYNDCPFHRLIPGFMIQGGDPTGTGRGGESYWGTPFRDEYDLKGAEKHTERGMLSMANKGMGTNGSQFFITFKEVPHLDNKHTVFGKLVGGEDVLDAIESVPTNPKTDKPLKPIVIKEVVIYQDPFEDYKKRLAKRLERQAQQGPGGEKKAPSEKDKAMEKINWFGMKLGEKGEGKEGTGAGGATGEGGGVGKYLNLGAVKQQQTQQKRAAVGGGGLGEAGLPEVPSKKKRKMGFGDFSSWA</sequence>
<dbReference type="PROSITE" id="PS51698">
    <property type="entry name" value="U_BOX"/>
    <property type="match status" value="1"/>
</dbReference>
<comment type="catalytic activity">
    <reaction evidence="1">
        <text>S-ubiquitinyl-[E2 ubiquitin-conjugating enzyme]-L-cysteine + [acceptor protein]-L-lysine = [E2 ubiquitin-conjugating enzyme]-L-cysteine + N(6)-ubiquitinyl-[acceptor protein]-L-lysine.</text>
        <dbReference type="EC" id="2.3.2.27"/>
    </reaction>
</comment>
<evidence type="ECO:0000256" key="7">
    <source>
        <dbReference type="ARBA" id="ARBA00022679"/>
    </source>
</evidence>
<dbReference type="InterPro" id="IPR026951">
    <property type="entry name" value="PPIL2_U-box_dom"/>
</dbReference>
<evidence type="ECO:0000256" key="10">
    <source>
        <dbReference type="ARBA" id="ARBA00023235"/>
    </source>
</evidence>
<dbReference type="EMBL" id="KL198148">
    <property type="protein sequence ID" value="KDQ06215.1"/>
    <property type="molecule type" value="Genomic_DNA"/>
</dbReference>
<keyword evidence="16" id="KW-1185">Reference proteome</keyword>
<dbReference type="GO" id="GO:0071013">
    <property type="term" value="C:catalytic step 2 spliceosome"/>
    <property type="evidence" value="ECO:0007669"/>
    <property type="project" value="TreeGrafter"/>
</dbReference>
<dbReference type="Gene3D" id="2.40.100.10">
    <property type="entry name" value="Cyclophilin-like"/>
    <property type="match status" value="1"/>
</dbReference>
<dbReference type="InParanoid" id="A0A067LVC3"/>
<dbReference type="Proteomes" id="UP000027195">
    <property type="component" value="Unassembled WGS sequence"/>
</dbReference>
<evidence type="ECO:0000256" key="5">
    <source>
        <dbReference type="ARBA" id="ARBA00004906"/>
    </source>
</evidence>
<dbReference type="SMART" id="SM00504">
    <property type="entry name" value="Ubox"/>
    <property type="match status" value="1"/>
</dbReference>
<gene>
    <name evidence="15" type="ORF">BOTBODRAFT_141243</name>
</gene>
<dbReference type="FunFam" id="2.40.100.10:FF:000014">
    <property type="entry name" value="Peptidyl-prolyl cis-trans isomerase cyp65"/>
    <property type="match status" value="1"/>
</dbReference>
<evidence type="ECO:0000256" key="3">
    <source>
        <dbReference type="ARBA" id="ARBA00003697"/>
    </source>
</evidence>
<evidence type="ECO:0000256" key="2">
    <source>
        <dbReference type="ARBA" id="ARBA00000971"/>
    </source>
</evidence>
<keyword evidence="10" id="KW-0413">Isomerase</keyword>
<comment type="function">
    <text evidence="3">May catalyze the cis-trans isomerization of proline imidic peptide bonds in oligopeptides thereby assisting the folding of proteins. May also function as a chaperone, playing a role in intracellular transport of proteins. May also have a protein ubiquitin ligase activity acting as an E3 ubiquitin protein ligase or as a ubiquitin-ubiquitin ligase promoting elongation of ubiquitin chains on proteins.</text>
</comment>
<dbReference type="PROSITE" id="PS50072">
    <property type="entry name" value="CSA_PPIASE_2"/>
    <property type="match status" value="1"/>
</dbReference>
<comment type="similarity">
    <text evidence="6">Belongs to the cyclophilin-type PPIase family. PPIL2 subfamily.</text>
</comment>
<dbReference type="GO" id="GO:0000209">
    <property type="term" value="P:protein polyubiquitination"/>
    <property type="evidence" value="ECO:0007669"/>
    <property type="project" value="TreeGrafter"/>
</dbReference>
<dbReference type="InterPro" id="IPR013083">
    <property type="entry name" value="Znf_RING/FYVE/PHD"/>
</dbReference>
<dbReference type="AlphaFoldDB" id="A0A067LVC3"/>
<dbReference type="PANTHER" id="PTHR45625">
    <property type="entry name" value="PEPTIDYL-PROLYL CIS-TRANS ISOMERASE-RELATED"/>
    <property type="match status" value="1"/>
</dbReference>
<dbReference type="Gene3D" id="3.30.40.10">
    <property type="entry name" value="Zinc/RING finger domain, C3HC4 (zinc finger)"/>
    <property type="match status" value="1"/>
</dbReference>
<feature type="region of interest" description="Disordered" evidence="12">
    <location>
        <begin position="450"/>
        <end position="469"/>
    </location>
</feature>
<feature type="domain" description="PPIase cyclophilin-type" evidence="13">
    <location>
        <begin position="287"/>
        <end position="433"/>
    </location>
</feature>
<evidence type="ECO:0000256" key="8">
    <source>
        <dbReference type="ARBA" id="ARBA00022786"/>
    </source>
</evidence>
<comment type="catalytic activity">
    <reaction evidence="2">
        <text>[protein]-peptidylproline (omega=180) = [protein]-peptidylproline (omega=0)</text>
        <dbReference type="Rhea" id="RHEA:16237"/>
        <dbReference type="Rhea" id="RHEA-COMP:10747"/>
        <dbReference type="Rhea" id="RHEA-COMP:10748"/>
        <dbReference type="ChEBI" id="CHEBI:83833"/>
        <dbReference type="ChEBI" id="CHEBI:83834"/>
        <dbReference type="EC" id="5.2.1.8"/>
    </reaction>
</comment>
<evidence type="ECO:0008006" key="17">
    <source>
        <dbReference type="Google" id="ProtNLM"/>
    </source>
</evidence>
<dbReference type="InterPro" id="IPR020892">
    <property type="entry name" value="Cyclophilin-type_PPIase_CS"/>
</dbReference>
<evidence type="ECO:0000313" key="15">
    <source>
        <dbReference type="EMBL" id="KDQ06215.1"/>
    </source>
</evidence>
<evidence type="ECO:0000256" key="12">
    <source>
        <dbReference type="SAM" id="MobiDB-lite"/>
    </source>
</evidence>
<feature type="compositionally biased region" description="Basic and acidic residues" evidence="12">
    <location>
        <begin position="459"/>
        <end position="469"/>
    </location>
</feature>
<dbReference type="PANTHER" id="PTHR45625:SF1">
    <property type="entry name" value="RING-TYPE E3 UBIQUITIN-PROTEIN LIGASE PPIL2"/>
    <property type="match status" value="1"/>
</dbReference>
<feature type="compositionally biased region" description="Low complexity" evidence="12">
    <location>
        <begin position="178"/>
        <end position="197"/>
    </location>
</feature>
<keyword evidence="8" id="KW-0833">Ubl conjugation pathway</keyword>
<dbReference type="FunFam" id="3.30.40.10:FF:000079">
    <property type="entry name" value="Peptidyl-prolyl cis-trans isomerase 2"/>
    <property type="match status" value="1"/>
</dbReference>
<dbReference type="GO" id="GO:0003755">
    <property type="term" value="F:peptidyl-prolyl cis-trans isomerase activity"/>
    <property type="evidence" value="ECO:0007669"/>
    <property type="project" value="UniProtKB-KW"/>
</dbReference>
<dbReference type="PRINTS" id="PR00153">
    <property type="entry name" value="CSAPPISMRASE"/>
</dbReference>
<keyword evidence="9" id="KW-0697">Rotamase</keyword>
<dbReference type="SUPFAM" id="SSF50891">
    <property type="entry name" value="Cyclophilin-like"/>
    <property type="match status" value="1"/>
</dbReference>
<name>A0A067LVC3_BOTB1</name>
<comment type="pathway">
    <text evidence="5">Protein modification; protein ubiquitination.</text>
</comment>
<proteinExistence type="inferred from homology"/>
<dbReference type="InterPro" id="IPR003613">
    <property type="entry name" value="Ubox_domain"/>
</dbReference>
<dbReference type="CDD" id="cd16663">
    <property type="entry name" value="RING-Ubox_PPIL2"/>
    <property type="match status" value="1"/>
</dbReference>
<dbReference type="PROSITE" id="PS00170">
    <property type="entry name" value="CSA_PPIASE_1"/>
    <property type="match status" value="1"/>
</dbReference>
<dbReference type="STRING" id="930990.A0A067LVC3"/>
<evidence type="ECO:0000256" key="9">
    <source>
        <dbReference type="ARBA" id="ARBA00023110"/>
    </source>
</evidence>
<organism evidence="15 16">
    <name type="scientific">Botryobasidium botryosum (strain FD-172 SS1)</name>
    <dbReference type="NCBI Taxonomy" id="930990"/>
    <lineage>
        <taxon>Eukaryota</taxon>
        <taxon>Fungi</taxon>
        <taxon>Dikarya</taxon>
        <taxon>Basidiomycota</taxon>
        <taxon>Agaricomycotina</taxon>
        <taxon>Agaricomycetes</taxon>
        <taxon>Cantharellales</taxon>
        <taxon>Botryobasidiaceae</taxon>
        <taxon>Botryobasidium</taxon>
    </lineage>
</organism>
<dbReference type="Pfam" id="PF00160">
    <property type="entry name" value="Pro_isomerase"/>
    <property type="match status" value="1"/>
</dbReference>
<comment type="subcellular location">
    <subcellularLocation>
        <location evidence="4">Nucleus</location>
    </subcellularLocation>
</comment>
<dbReference type="SUPFAM" id="SSF57850">
    <property type="entry name" value="RING/U-box"/>
    <property type="match status" value="1"/>
</dbReference>
<dbReference type="InterPro" id="IPR002130">
    <property type="entry name" value="Cyclophilin-type_PPIase_dom"/>
</dbReference>
<evidence type="ECO:0000259" key="13">
    <source>
        <dbReference type="PROSITE" id="PS50072"/>
    </source>
</evidence>
<dbReference type="HOGENOM" id="CLU_012062_7_0_1"/>
<dbReference type="GO" id="GO:0061630">
    <property type="term" value="F:ubiquitin protein ligase activity"/>
    <property type="evidence" value="ECO:0007669"/>
    <property type="project" value="UniProtKB-EC"/>
</dbReference>
<feature type="region of interest" description="Disordered" evidence="12">
    <location>
        <begin position="514"/>
        <end position="554"/>
    </location>
</feature>
<keyword evidence="11" id="KW-0539">Nucleus</keyword>
<keyword evidence="7" id="KW-0808">Transferase</keyword>
<evidence type="ECO:0000259" key="14">
    <source>
        <dbReference type="PROSITE" id="PS51698"/>
    </source>
</evidence>
<evidence type="ECO:0000256" key="6">
    <source>
        <dbReference type="ARBA" id="ARBA00007930"/>
    </source>
</evidence>